<protein>
    <submittedName>
        <fullName evidence="1">Uncharacterized protein</fullName>
    </submittedName>
</protein>
<proteinExistence type="predicted"/>
<dbReference type="AlphaFoldDB" id="W1PTI4"/>
<sequence length="104" mass="11354">MLRMSRERENAALQKTIANACLVPSVSNENLGNWSKTCAQKQALHVAAWYPFMASLINASMPSIIERLEIGGAGGTGNSFYSTPSMEMNNFFYGIEDGHVLHAS</sequence>
<dbReference type="Gramene" id="ERN11358">
    <property type="protein sequence ID" value="ERN11358"/>
    <property type="gene ID" value="AMTR_s00024p00253400"/>
</dbReference>
<gene>
    <name evidence="1" type="ORF">AMTR_s00024p00253400</name>
</gene>
<accession>W1PTI4</accession>
<dbReference type="EMBL" id="KI392710">
    <property type="protein sequence ID" value="ERN11358.1"/>
    <property type="molecule type" value="Genomic_DNA"/>
</dbReference>
<evidence type="ECO:0000313" key="1">
    <source>
        <dbReference type="EMBL" id="ERN11358.1"/>
    </source>
</evidence>
<dbReference type="Proteomes" id="UP000017836">
    <property type="component" value="Unassembled WGS sequence"/>
</dbReference>
<keyword evidence="2" id="KW-1185">Reference proteome</keyword>
<name>W1PTI4_AMBTC</name>
<evidence type="ECO:0000313" key="2">
    <source>
        <dbReference type="Proteomes" id="UP000017836"/>
    </source>
</evidence>
<reference evidence="2" key="1">
    <citation type="journal article" date="2013" name="Science">
        <title>The Amborella genome and the evolution of flowering plants.</title>
        <authorList>
            <consortium name="Amborella Genome Project"/>
        </authorList>
    </citation>
    <scope>NUCLEOTIDE SEQUENCE [LARGE SCALE GENOMIC DNA]</scope>
</reference>
<organism evidence="1 2">
    <name type="scientific">Amborella trichopoda</name>
    <dbReference type="NCBI Taxonomy" id="13333"/>
    <lineage>
        <taxon>Eukaryota</taxon>
        <taxon>Viridiplantae</taxon>
        <taxon>Streptophyta</taxon>
        <taxon>Embryophyta</taxon>
        <taxon>Tracheophyta</taxon>
        <taxon>Spermatophyta</taxon>
        <taxon>Magnoliopsida</taxon>
        <taxon>Amborellales</taxon>
        <taxon>Amborellaceae</taxon>
        <taxon>Amborella</taxon>
    </lineage>
</organism>
<dbReference type="HOGENOM" id="CLU_178020_0_0_1"/>